<dbReference type="PANTHER" id="PTHR43685:SF2">
    <property type="entry name" value="GLYCOSYLTRANSFERASE 2-LIKE DOMAIN-CONTAINING PROTEIN"/>
    <property type="match status" value="1"/>
</dbReference>
<dbReference type="SUPFAM" id="SSF53448">
    <property type="entry name" value="Nucleotide-diphospho-sugar transferases"/>
    <property type="match status" value="1"/>
</dbReference>
<proteinExistence type="predicted"/>
<comment type="caution">
    <text evidence="3">The sequence shown here is derived from an EMBL/GenBank/DDBJ whole genome shotgun (WGS) entry which is preliminary data.</text>
</comment>
<dbReference type="PANTHER" id="PTHR43685">
    <property type="entry name" value="GLYCOSYLTRANSFERASE"/>
    <property type="match status" value="1"/>
</dbReference>
<dbReference type="InterPro" id="IPR029044">
    <property type="entry name" value="Nucleotide-diphossugar_trans"/>
</dbReference>
<accession>A0ABR7MKN8</accession>
<dbReference type="Pfam" id="PF00535">
    <property type="entry name" value="Glycos_transf_2"/>
    <property type="match status" value="1"/>
</dbReference>
<evidence type="ECO:0000313" key="4">
    <source>
        <dbReference type="Proteomes" id="UP000622017"/>
    </source>
</evidence>
<keyword evidence="1" id="KW-0472">Membrane</keyword>
<reference evidence="3 4" key="1">
    <citation type="submission" date="2020-08" db="EMBL/GenBank/DDBJ databases">
        <title>Hymenobacter sp.</title>
        <authorList>
            <person name="Kim M.K."/>
        </authorList>
    </citation>
    <scope>NUCLEOTIDE SEQUENCE [LARGE SCALE GENOMIC DNA]</scope>
    <source>
        <strain evidence="3 4">BT507</strain>
    </source>
</reference>
<evidence type="ECO:0000259" key="2">
    <source>
        <dbReference type="Pfam" id="PF00535"/>
    </source>
</evidence>
<protein>
    <submittedName>
        <fullName evidence="3">Glycosyltransferase family 2 protein</fullName>
    </submittedName>
</protein>
<evidence type="ECO:0000256" key="1">
    <source>
        <dbReference type="SAM" id="Phobius"/>
    </source>
</evidence>
<organism evidence="3 4">
    <name type="scientific">Hymenobacter citatus</name>
    <dbReference type="NCBI Taxonomy" id="2763506"/>
    <lineage>
        <taxon>Bacteria</taxon>
        <taxon>Pseudomonadati</taxon>
        <taxon>Bacteroidota</taxon>
        <taxon>Cytophagia</taxon>
        <taxon>Cytophagales</taxon>
        <taxon>Hymenobacteraceae</taxon>
        <taxon>Hymenobacter</taxon>
    </lineage>
</organism>
<keyword evidence="1" id="KW-1133">Transmembrane helix</keyword>
<gene>
    <name evidence="3" type="ORF">H8B15_12020</name>
</gene>
<dbReference type="InterPro" id="IPR050834">
    <property type="entry name" value="Glycosyltransf_2"/>
</dbReference>
<keyword evidence="4" id="KW-1185">Reference proteome</keyword>
<dbReference type="RefSeq" id="WP_187319935.1">
    <property type="nucleotide sequence ID" value="NZ_JACSCY010000008.1"/>
</dbReference>
<name>A0ABR7MKN8_9BACT</name>
<keyword evidence="1" id="KW-0812">Transmembrane</keyword>
<dbReference type="InterPro" id="IPR001173">
    <property type="entry name" value="Glyco_trans_2-like"/>
</dbReference>
<dbReference type="Gene3D" id="3.90.550.10">
    <property type="entry name" value="Spore Coat Polysaccharide Biosynthesis Protein SpsA, Chain A"/>
    <property type="match status" value="1"/>
</dbReference>
<sequence>MSLSDTKYPAGISVIICCYNSGKRLPETLEHLANQQFSKYPNLAWEVIIVDNASTDATSHIAVTEWSKYNSPAPMRVLLQPIPGTGHAREMGMANVRHAFLLFCDDDNWLNPNYLDLAYDIMIQNKNIAGLGGCGIAVCETPPPLWFESLQAAYAVGGQGPNPSGPVSLERGFVYTAGAIFRKSAIDAILSNGFQKLLSGRTAKSLGAGEDVELCYAIILSGGEIHYDERLQFQHFMPTGRINWNYFKRLNNSFGITFPFLTPYKLLMLKQTNRFKKGIHWLYISAVYLIIKDIFSLFTSLFKGNYHRTRADFSNHFGFLTSLLQNHSKVKQIYRNLPKQQWISPEFKKEIH</sequence>
<feature type="transmembrane region" description="Helical" evidence="1">
    <location>
        <begin position="281"/>
        <end position="302"/>
    </location>
</feature>
<feature type="domain" description="Glycosyltransferase 2-like" evidence="2">
    <location>
        <begin position="13"/>
        <end position="127"/>
    </location>
</feature>
<dbReference type="CDD" id="cd00761">
    <property type="entry name" value="Glyco_tranf_GTA_type"/>
    <property type="match status" value="1"/>
</dbReference>
<dbReference type="EMBL" id="JACSCY010000008">
    <property type="protein sequence ID" value="MBC6611656.1"/>
    <property type="molecule type" value="Genomic_DNA"/>
</dbReference>
<evidence type="ECO:0000313" key="3">
    <source>
        <dbReference type="EMBL" id="MBC6611656.1"/>
    </source>
</evidence>
<dbReference type="Proteomes" id="UP000622017">
    <property type="component" value="Unassembled WGS sequence"/>
</dbReference>